<dbReference type="OrthoDB" id="2245989at2759"/>
<dbReference type="AlphaFoldDB" id="A0A9W8YLG3"/>
<comment type="caution">
    <text evidence="2">The sequence shown here is derived from an EMBL/GenBank/DDBJ whole genome shotgun (WGS) entry which is preliminary data.</text>
</comment>
<keyword evidence="3" id="KW-1185">Reference proteome</keyword>
<proteinExistence type="predicted"/>
<dbReference type="PANTHER" id="PTHR38116:SF9">
    <property type="entry name" value="BZIP DOMAIN-CONTAINING PROTEIN"/>
    <property type="match status" value="1"/>
</dbReference>
<dbReference type="PANTHER" id="PTHR38116">
    <property type="entry name" value="CHROMOSOME 7, WHOLE GENOME SHOTGUN SEQUENCE"/>
    <property type="match status" value="1"/>
</dbReference>
<feature type="region of interest" description="Disordered" evidence="1">
    <location>
        <begin position="58"/>
        <end position="87"/>
    </location>
</feature>
<evidence type="ECO:0000256" key="1">
    <source>
        <dbReference type="SAM" id="MobiDB-lite"/>
    </source>
</evidence>
<name>A0A9W8YLG3_9PEZI</name>
<protein>
    <recommendedName>
        <fullName evidence="4">BZIP domain-containing protein</fullName>
    </recommendedName>
</protein>
<sequence length="373" mass="41206">MPKNQSLERPDTANAQLVNKPRTRQRVHKAPPALNVPDINDDATERKRVLNVLAQRRYREKKRQSRKASSANVSRPSGRLADDTCPADNDTLTCEEAISAGTHIEKLGVTSTTCLADGYNILPWDLSSLDMSSPPSMMGTNDLATEGSGLDGASCSSELDDSSVPSPSSLQSQGSIDPRAPFNTLSPPELSTDGIDLCFPDSYLLPVNEFALMRAFFRIAARLGCKSNIFDLHATSPFADPSNAVSHLPQTWQPTAAQILIPHHPILDFLPWPSVREKLIYTLTLPAEMRPSVAKDPTALVDFAHDLDDSAEGIRVWGSDIYEPSSWEIGQQLFERWWFLFDRRIIEQSNTWRILRGAARLRINAAEAGTVTT</sequence>
<gene>
    <name evidence="2" type="ORF">N0V93_007795</name>
</gene>
<evidence type="ECO:0000313" key="2">
    <source>
        <dbReference type="EMBL" id="KAJ4387206.1"/>
    </source>
</evidence>
<evidence type="ECO:0008006" key="4">
    <source>
        <dbReference type="Google" id="ProtNLM"/>
    </source>
</evidence>
<feature type="compositionally biased region" description="Basic and acidic residues" evidence="1">
    <location>
        <begin position="1"/>
        <end position="11"/>
    </location>
</feature>
<dbReference type="Pfam" id="PF11905">
    <property type="entry name" value="DUF3425"/>
    <property type="match status" value="1"/>
</dbReference>
<reference evidence="2" key="1">
    <citation type="submission" date="2022-10" db="EMBL/GenBank/DDBJ databases">
        <title>Tapping the CABI collections for fungal endophytes: first genome assemblies for Collariella, Neodidymelliopsis, Ascochyta clinopodiicola, Didymella pomorum, Didymosphaeria variabile, Neocosmospora piperis and Neocucurbitaria cava.</title>
        <authorList>
            <person name="Hill R."/>
        </authorList>
    </citation>
    <scope>NUCLEOTIDE SEQUENCE</scope>
    <source>
        <strain evidence="2">IMI 355082</strain>
    </source>
</reference>
<evidence type="ECO:0000313" key="3">
    <source>
        <dbReference type="Proteomes" id="UP001140453"/>
    </source>
</evidence>
<feature type="region of interest" description="Disordered" evidence="1">
    <location>
        <begin position="133"/>
        <end position="185"/>
    </location>
</feature>
<dbReference type="CDD" id="cd14688">
    <property type="entry name" value="bZIP_YAP"/>
    <property type="match status" value="1"/>
</dbReference>
<feature type="compositionally biased region" description="Low complexity" evidence="1">
    <location>
        <begin position="154"/>
        <end position="175"/>
    </location>
</feature>
<accession>A0A9W8YLG3</accession>
<organism evidence="2 3">
    <name type="scientific">Gnomoniopsis smithogilvyi</name>
    <dbReference type="NCBI Taxonomy" id="1191159"/>
    <lineage>
        <taxon>Eukaryota</taxon>
        <taxon>Fungi</taxon>
        <taxon>Dikarya</taxon>
        <taxon>Ascomycota</taxon>
        <taxon>Pezizomycotina</taxon>
        <taxon>Sordariomycetes</taxon>
        <taxon>Sordariomycetidae</taxon>
        <taxon>Diaporthales</taxon>
        <taxon>Gnomoniaceae</taxon>
        <taxon>Gnomoniopsis</taxon>
    </lineage>
</organism>
<dbReference type="InterPro" id="IPR021833">
    <property type="entry name" value="DUF3425"/>
</dbReference>
<feature type="region of interest" description="Disordered" evidence="1">
    <location>
        <begin position="1"/>
        <end position="46"/>
    </location>
</feature>
<dbReference type="EMBL" id="JAPEVB010000005">
    <property type="protein sequence ID" value="KAJ4387206.1"/>
    <property type="molecule type" value="Genomic_DNA"/>
</dbReference>
<dbReference type="Proteomes" id="UP001140453">
    <property type="component" value="Unassembled WGS sequence"/>
</dbReference>